<sequence>MNLKQYLANLNKLVEKHPELLKCKVVTASDDEGNCVRESHFHASICTWDPIEQMFDETGEKVICLN</sequence>
<dbReference type="EMBL" id="MK278860">
    <property type="protein sequence ID" value="AZU98754.1"/>
    <property type="molecule type" value="Genomic_DNA"/>
</dbReference>
<evidence type="ECO:0000313" key="2">
    <source>
        <dbReference type="Proteomes" id="UP000287416"/>
    </source>
</evidence>
<accession>A0A3T0IH70</accession>
<proteinExistence type="predicted"/>
<protein>
    <submittedName>
        <fullName evidence="1">Uncharacterized protein</fullName>
    </submittedName>
</protein>
<dbReference type="Proteomes" id="UP000287416">
    <property type="component" value="Segment"/>
</dbReference>
<name>A0A3T0IH70_9CAUD</name>
<dbReference type="GeneID" id="55811606"/>
<dbReference type="KEGG" id="vg:55811606"/>
<evidence type="ECO:0000313" key="1">
    <source>
        <dbReference type="EMBL" id="AZU98754.1"/>
    </source>
</evidence>
<dbReference type="RefSeq" id="YP_009882310.1">
    <property type="nucleotide sequence ID" value="NC_049445.1"/>
</dbReference>
<keyword evidence="2" id="KW-1185">Reference proteome</keyword>
<organism evidence="1 2">
    <name type="scientific">Acinetobacter phage AbTZA1</name>
    <dbReference type="NCBI Taxonomy" id="2500827"/>
    <lineage>
        <taxon>Viruses</taxon>
        <taxon>Duplodnaviria</taxon>
        <taxon>Heunggongvirae</taxon>
        <taxon>Uroviricota</taxon>
        <taxon>Caudoviricetes</taxon>
        <taxon>Pantevenvirales</taxon>
        <taxon>Straboviridae</taxon>
        <taxon>Twarogvirinae</taxon>
        <taxon>Hadassahvirus</taxon>
        <taxon>Hadassahvirus azbtza1</taxon>
    </lineage>
</organism>
<reference evidence="1 2" key="1">
    <citation type="submission" date="2018-12" db="EMBL/GenBank/DDBJ databases">
        <title>Successful treatment of antibiotic resistant microbial bone infection with bacteriophages.</title>
        <authorList>
            <person name="Nir-Paz R."/>
            <person name="Gelman D."/>
            <person name="Khouri A."/>
            <person name="Sisson B.M."/>
            <person name="Fackler J."/>
            <person name="Oren S.A."/>
            <person name="Khalifa L."/>
            <person name="Rimon A."/>
            <person name="Glazer S.C."/>
            <person name="Moses A.E."/>
            <person name="Yoram W."/>
            <person name="Schooley R.T."/>
            <person name="Hazan R."/>
        </authorList>
    </citation>
    <scope>NUCLEOTIDE SEQUENCE [LARGE SCALE GENOMIC DNA]</scope>
</reference>